<dbReference type="PANTHER" id="PTHR30632:SF14">
    <property type="entry name" value="TUNGSTATE_MOLYBDATE_CHROMATE-BINDING PROTEIN MODA"/>
    <property type="match status" value="1"/>
</dbReference>
<accession>A0ABS7DF52</accession>
<keyword evidence="1" id="KW-0732">Signal</keyword>
<dbReference type="EMBL" id="JAGFNY010000007">
    <property type="protein sequence ID" value="MBW7569914.1"/>
    <property type="molecule type" value="Genomic_DNA"/>
</dbReference>
<evidence type="ECO:0000256" key="1">
    <source>
        <dbReference type="SAM" id="SignalP"/>
    </source>
</evidence>
<dbReference type="InterPro" id="IPR050682">
    <property type="entry name" value="ModA/WtpA"/>
</dbReference>
<organism evidence="2 3">
    <name type="scientific">Succinivibrio faecicola</name>
    <dbReference type="NCBI Taxonomy" id="2820300"/>
    <lineage>
        <taxon>Bacteria</taxon>
        <taxon>Pseudomonadati</taxon>
        <taxon>Pseudomonadota</taxon>
        <taxon>Gammaproteobacteria</taxon>
        <taxon>Aeromonadales</taxon>
        <taxon>Succinivibrionaceae</taxon>
        <taxon>Succinivibrio</taxon>
    </lineage>
</organism>
<dbReference type="RefSeq" id="WP_219937095.1">
    <property type="nucleotide sequence ID" value="NZ_JAGFNY010000007.1"/>
</dbReference>
<evidence type="ECO:0000313" key="3">
    <source>
        <dbReference type="Proteomes" id="UP000731465"/>
    </source>
</evidence>
<dbReference type="Gene3D" id="3.40.190.10">
    <property type="entry name" value="Periplasmic binding protein-like II"/>
    <property type="match status" value="2"/>
</dbReference>
<keyword evidence="3" id="KW-1185">Reference proteome</keyword>
<sequence>MRKKLIQLIITFSFFFSFDVFAKSNIEVCAAPQTYSALENIKKYTKVHFETFYGSSDELLSIISNQKKRCHIIISEDEKIPVIMLKSNKTEFSNIKRLVRSPLILWSKDENAIDDKLNFLKKKKIKSLVYPKASLSTVGYAASKIISQKNFPSEFLKGKIFRTDHEYAAFSLVDNQNVQAGFMTKPVVMKDGKIEGSYYIFPYDKYEPIFYYVTLNNEEKSNRISTLYTELSTSVRVITSFVLAGFDSLD</sequence>
<feature type="signal peptide" evidence="1">
    <location>
        <begin position="1"/>
        <end position="22"/>
    </location>
</feature>
<protein>
    <submittedName>
        <fullName evidence="2">Substrate-binding domain-containing protein</fullName>
    </submittedName>
</protein>
<proteinExistence type="predicted"/>
<dbReference type="Proteomes" id="UP000731465">
    <property type="component" value="Unassembled WGS sequence"/>
</dbReference>
<dbReference type="PANTHER" id="PTHR30632">
    <property type="entry name" value="MOLYBDATE-BINDING PERIPLASMIC PROTEIN"/>
    <property type="match status" value="1"/>
</dbReference>
<feature type="chain" id="PRO_5045129194" evidence="1">
    <location>
        <begin position="23"/>
        <end position="250"/>
    </location>
</feature>
<name>A0ABS7DF52_9GAMM</name>
<comment type="caution">
    <text evidence="2">The sequence shown here is derived from an EMBL/GenBank/DDBJ whole genome shotgun (WGS) entry which is preliminary data.</text>
</comment>
<gene>
    <name evidence="2" type="ORF">J5V48_03295</name>
</gene>
<dbReference type="SUPFAM" id="SSF53850">
    <property type="entry name" value="Periplasmic binding protein-like II"/>
    <property type="match status" value="1"/>
</dbReference>
<reference evidence="2 3" key="1">
    <citation type="submission" date="2021-03" db="EMBL/GenBank/DDBJ databases">
        <title>Succinivibrio sp. nov. isolated from feces of cow.</title>
        <authorList>
            <person name="Choi J.-Y."/>
        </authorList>
    </citation>
    <scope>NUCLEOTIDE SEQUENCE [LARGE SCALE GENOMIC DNA]</scope>
    <source>
        <strain evidence="2 3">AGMB01872</strain>
    </source>
</reference>
<evidence type="ECO:0000313" key="2">
    <source>
        <dbReference type="EMBL" id="MBW7569914.1"/>
    </source>
</evidence>
<dbReference type="Pfam" id="PF13531">
    <property type="entry name" value="SBP_bac_11"/>
    <property type="match status" value="1"/>
</dbReference>